<reference evidence="2 3" key="1">
    <citation type="journal article" date="2007" name="Genome Res.">
        <title>Genome characteristics of facultatively symbiotic Frankia sp. strains reflect host range and host plant biogeography.</title>
        <authorList>
            <person name="Normand P."/>
            <person name="Lapierre P."/>
            <person name="Tisa L.S."/>
            <person name="Gogarten J.P."/>
            <person name="Alloisio N."/>
            <person name="Bagnarol E."/>
            <person name="Bassi C.A."/>
            <person name="Berry A.M."/>
            <person name="Bickhart D.M."/>
            <person name="Choisne N."/>
            <person name="Couloux A."/>
            <person name="Cournoyer B."/>
            <person name="Cruveiller S."/>
            <person name="Daubin V."/>
            <person name="Demange N."/>
            <person name="Francino M.P."/>
            <person name="Goltsman E."/>
            <person name="Huang Y."/>
            <person name="Kopp O.R."/>
            <person name="Labarre L."/>
            <person name="Lapidus A."/>
            <person name="Lavire C."/>
            <person name="Marechal J."/>
            <person name="Martinez M."/>
            <person name="Mastronunzio J.E."/>
            <person name="Mullin B.C."/>
            <person name="Niemann J."/>
            <person name="Pujic P."/>
            <person name="Rawnsley T."/>
            <person name="Rouy Z."/>
            <person name="Schenowitz C."/>
            <person name="Sellstedt A."/>
            <person name="Tavares F."/>
            <person name="Tomkins J.P."/>
            <person name="Vallenet D."/>
            <person name="Valverde C."/>
            <person name="Wall L.G."/>
            <person name="Wang Y."/>
            <person name="Medigue C."/>
            <person name="Benson D.R."/>
        </authorList>
    </citation>
    <scope>NUCLEOTIDE SEQUENCE [LARGE SCALE GENOMIC DNA]</scope>
    <source>
        <strain evidence="3">DSM 45818 / CECT 9043 / CcI3</strain>
    </source>
</reference>
<dbReference type="InterPro" id="IPR021027">
    <property type="entry name" value="Transposase_put_HTH"/>
</dbReference>
<evidence type="ECO:0000313" key="3">
    <source>
        <dbReference type="Proteomes" id="UP000001937"/>
    </source>
</evidence>
<gene>
    <name evidence="2" type="ordered locus">Francci3_3268</name>
</gene>
<accession>Q2J7W7</accession>
<dbReference type="KEGG" id="fra:Francci3_3268"/>
<name>Q2J7W7_FRACC</name>
<dbReference type="STRING" id="106370.Francci3_3268"/>
<dbReference type="Pfam" id="PF12323">
    <property type="entry name" value="HTH_OrfB_IS605"/>
    <property type="match status" value="1"/>
</dbReference>
<evidence type="ECO:0000259" key="1">
    <source>
        <dbReference type="Pfam" id="PF12323"/>
    </source>
</evidence>
<evidence type="ECO:0000313" key="2">
    <source>
        <dbReference type="EMBL" id="ABD12625.1"/>
    </source>
</evidence>
<dbReference type="EMBL" id="CP000249">
    <property type="protein sequence ID" value="ABD12625.1"/>
    <property type="molecule type" value="Genomic_DNA"/>
</dbReference>
<keyword evidence="3" id="KW-1185">Reference proteome</keyword>
<dbReference type="eggNOG" id="COG0675">
    <property type="taxonomic scope" value="Bacteria"/>
</dbReference>
<protein>
    <recommendedName>
        <fullName evidence="1">Transposase putative helix-turn-helix domain-containing protein</fullName>
    </recommendedName>
</protein>
<dbReference type="Proteomes" id="UP000001937">
    <property type="component" value="Chromosome"/>
</dbReference>
<dbReference type="HOGENOM" id="CLU_2142236_0_0_11"/>
<feature type="domain" description="Transposase putative helix-turn-helix" evidence="1">
    <location>
        <begin position="11"/>
        <end position="48"/>
    </location>
</feature>
<dbReference type="AlphaFoldDB" id="Q2J7W7"/>
<proteinExistence type="predicted"/>
<sequence>MIWRRGRWRGFALDPNTVRLAALRRHAGAERFAYNWGLVRVKAAFAQREAEQSYGLTGDLLTPVSWTLPALRLAWNAAKHKLAPWWARCSKEAFRAGLDQLARGLKNFTDSR</sequence>
<organism evidence="2 3">
    <name type="scientific">Frankia casuarinae (strain DSM 45818 / CECT 9043 / HFP020203 / CcI3)</name>
    <dbReference type="NCBI Taxonomy" id="106370"/>
    <lineage>
        <taxon>Bacteria</taxon>
        <taxon>Bacillati</taxon>
        <taxon>Actinomycetota</taxon>
        <taxon>Actinomycetes</taxon>
        <taxon>Frankiales</taxon>
        <taxon>Frankiaceae</taxon>
        <taxon>Frankia</taxon>
    </lineage>
</organism>